<dbReference type="InterPro" id="IPR017517">
    <property type="entry name" value="Maleyloyr_isom"/>
</dbReference>
<gene>
    <name evidence="2" type="ORF">GCM10020260_07510</name>
</gene>
<feature type="domain" description="Mycothiol-dependent maleylpyruvate isomerase metal-binding" evidence="1">
    <location>
        <begin position="12"/>
        <end position="50"/>
    </location>
</feature>
<dbReference type="Pfam" id="PF11716">
    <property type="entry name" value="MDMPI_N"/>
    <property type="match status" value="1"/>
</dbReference>
<name>A0ABP6R9W9_9MICC</name>
<dbReference type="InterPro" id="IPR017520">
    <property type="entry name" value="CHP03086"/>
</dbReference>
<dbReference type="GO" id="GO:0016853">
    <property type="term" value="F:isomerase activity"/>
    <property type="evidence" value="ECO:0007669"/>
    <property type="project" value="UniProtKB-KW"/>
</dbReference>
<dbReference type="SUPFAM" id="SSF109854">
    <property type="entry name" value="DinB/YfiT-like putative metalloenzymes"/>
    <property type="match status" value="1"/>
</dbReference>
<dbReference type="NCBIfam" id="TIGR03083">
    <property type="entry name" value="maleylpyruvate isomerase family mycothiol-dependent enzyme"/>
    <property type="match status" value="1"/>
</dbReference>
<protein>
    <submittedName>
        <fullName evidence="2">Maleylpyruvate isomerase family mycothiol-dependent enzyme</fullName>
    </submittedName>
</protein>
<sequence length="187" mass="20722">MSLPDQPAARHRAVAATFSEHVAGVEDWDAPAPVPGWRARDVVGHLCRGFPEFMRPDGVELSPGPDAAVDPVGAWEHLRAQVQELLDGPEAHRSFTHPELSPMPLNLAIDRYYTPDVFMHTWDLGRAAGQDVILDEDFSAQLLAVLERKNEQLRASGHFGPRVPVPADAPVQERLAGFIGRDPFWKR</sequence>
<dbReference type="InterPro" id="IPR034660">
    <property type="entry name" value="DinB/YfiT-like"/>
</dbReference>
<keyword evidence="2" id="KW-0413">Isomerase</keyword>
<accession>A0ABP6R9W9</accession>
<keyword evidence="3" id="KW-1185">Reference proteome</keyword>
<proteinExistence type="predicted"/>
<dbReference type="NCBIfam" id="TIGR03086">
    <property type="entry name" value="TIGR03086 family metal-binding protein"/>
    <property type="match status" value="1"/>
</dbReference>
<comment type="caution">
    <text evidence="2">The sequence shown here is derived from an EMBL/GenBank/DDBJ whole genome shotgun (WGS) entry which is preliminary data.</text>
</comment>
<evidence type="ECO:0000259" key="1">
    <source>
        <dbReference type="Pfam" id="PF11716"/>
    </source>
</evidence>
<dbReference type="InterPro" id="IPR024344">
    <property type="entry name" value="MDMPI_metal-binding"/>
</dbReference>
<evidence type="ECO:0000313" key="2">
    <source>
        <dbReference type="EMBL" id="GAA3281661.1"/>
    </source>
</evidence>
<dbReference type="RefSeq" id="WP_344718327.1">
    <property type="nucleotide sequence ID" value="NZ_BAAAYG010000003.1"/>
</dbReference>
<reference evidence="3" key="1">
    <citation type="journal article" date="2019" name="Int. J. Syst. Evol. Microbiol.">
        <title>The Global Catalogue of Microorganisms (GCM) 10K type strain sequencing project: providing services to taxonomists for standard genome sequencing and annotation.</title>
        <authorList>
            <consortium name="The Broad Institute Genomics Platform"/>
            <consortium name="The Broad Institute Genome Sequencing Center for Infectious Disease"/>
            <person name="Wu L."/>
            <person name="Ma J."/>
        </authorList>
    </citation>
    <scope>NUCLEOTIDE SEQUENCE [LARGE SCALE GENOMIC DNA]</scope>
    <source>
        <strain evidence="3">JCM 11483</strain>
    </source>
</reference>
<dbReference type="EMBL" id="BAAAYG010000003">
    <property type="protein sequence ID" value="GAA3281661.1"/>
    <property type="molecule type" value="Genomic_DNA"/>
</dbReference>
<evidence type="ECO:0000313" key="3">
    <source>
        <dbReference type="Proteomes" id="UP001501736"/>
    </source>
</evidence>
<dbReference type="Proteomes" id="UP001501736">
    <property type="component" value="Unassembled WGS sequence"/>
</dbReference>
<dbReference type="Gene3D" id="1.20.120.450">
    <property type="entry name" value="dinb family like domain"/>
    <property type="match status" value="1"/>
</dbReference>
<organism evidence="2 3">
    <name type="scientific">Nesterenkonia halobia</name>
    <dbReference type="NCBI Taxonomy" id="37922"/>
    <lineage>
        <taxon>Bacteria</taxon>
        <taxon>Bacillati</taxon>
        <taxon>Actinomycetota</taxon>
        <taxon>Actinomycetes</taxon>
        <taxon>Micrococcales</taxon>
        <taxon>Micrococcaceae</taxon>
        <taxon>Nesterenkonia</taxon>
    </lineage>
</organism>